<dbReference type="PANTHER" id="PTHR48081:SF8">
    <property type="entry name" value="ALPHA_BETA HYDROLASE FOLD-3 DOMAIN-CONTAINING PROTEIN-RELATED"/>
    <property type="match status" value="1"/>
</dbReference>
<dbReference type="InterPro" id="IPR050300">
    <property type="entry name" value="GDXG_lipolytic_enzyme"/>
</dbReference>
<feature type="domain" description="Alpha/beta hydrolase fold-3" evidence="4">
    <location>
        <begin position="161"/>
        <end position="358"/>
    </location>
</feature>
<dbReference type="InterPro" id="IPR033140">
    <property type="entry name" value="Lipase_GDXG_put_SER_AS"/>
</dbReference>
<evidence type="ECO:0000256" key="3">
    <source>
        <dbReference type="PROSITE-ProRule" id="PRU10038"/>
    </source>
</evidence>
<keyword evidence="2" id="KW-0378">Hydrolase</keyword>
<comment type="similarity">
    <text evidence="1">Belongs to the 'GDXG' lipolytic enzyme family.</text>
</comment>
<dbReference type="PANTHER" id="PTHR48081">
    <property type="entry name" value="AB HYDROLASE SUPERFAMILY PROTEIN C4A8.06C"/>
    <property type="match status" value="1"/>
</dbReference>
<evidence type="ECO:0000256" key="1">
    <source>
        <dbReference type="ARBA" id="ARBA00010515"/>
    </source>
</evidence>
<sequence length="386" mass="43172">MESELKNENLVIDIIDDIDITTPIYFPCLLCCSLISCCCISTRDISSAICCRCCFPPPRPTWNHKFEIATSVVRNIIRTLPKKKGSISVIRAVGDGGIPYWSPLLPFGVRSSRGKSLNKVSLPAYEIVYPKSDGLPNLWHSIEDLTAISQTPQKTLNRKFILYFHGGGFIMGGRGSHRMVSHDLCKSTGATVILIEYKRAPEFKHPVAEIECFESYKWLIQRVDSSNIILAGDSAGGALVVNVLSLIKENQISYPRGAVLLSPWVDWFDFTSDSMKSNVCFDYIEPLAAKLTSKLYIETPVNYHSPTNKDFVGFPPILVEYGECEILHDQIKAFIDKATAAGVNVQSNCYPDMVHVFQVFNLTGMLACKQSYENINKFVTNLYEIV</sequence>
<protein>
    <recommendedName>
        <fullName evidence="4">Alpha/beta hydrolase fold-3 domain-containing protein</fullName>
    </recommendedName>
</protein>
<name>A0A7S0SS94_9STRA</name>
<evidence type="ECO:0000259" key="4">
    <source>
        <dbReference type="Pfam" id="PF07859"/>
    </source>
</evidence>
<dbReference type="InterPro" id="IPR013094">
    <property type="entry name" value="AB_hydrolase_3"/>
</dbReference>
<dbReference type="SUPFAM" id="SSF53474">
    <property type="entry name" value="alpha/beta-Hydrolases"/>
    <property type="match status" value="1"/>
</dbReference>
<evidence type="ECO:0000256" key="2">
    <source>
        <dbReference type="ARBA" id="ARBA00022801"/>
    </source>
</evidence>
<dbReference type="Pfam" id="PF07859">
    <property type="entry name" value="Abhydrolase_3"/>
    <property type="match status" value="1"/>
</dbReference>
<dbReference type="PROSITE" id="PS01174">
    <property type="entry name" value="LIPASE_GDXG_SER"/>
    <property type="match status" value="1"/>
</dbReference>
<evidence type="ECO:0000313" key="5">
    <source>
        <dbReference type="EMBL" id="CAD8715265.1"/>
    </source>
</evidence>
<organism evidence="5">
    <name type="scientific">Chromulina nebulosa</name>
    <dbReference type="NCBI Taxonomy" id="96789"/>
    <lineage>
        <taxon>Eukaryota</taxon>
        <taxon>Sar</taxon>
        <taxon>Stramenopiles</taxon>
        <taxon>Ochrophyta</taxon>
        <taxon>Chrysophyceae</taxon>
        <taxon>Chromulinales</taxon>
        <taxon>Chromulinaceae</taxon>
        <taxon>Chromulina</taxon>
    </lineage>
</organism>
<dbReference type="AlphaFoldDB" id="A0A7S0SS94"/>
<feature type="active site" evidence="3">
    <location>
        <position position="234"/>
    </location>
</feature>
<reference evidence="5" key="1">
    <citation type="submission" date="2021-01" db="EMBL/GenBank/DDBJ databases">
        <authorList>
            <person name="Corre E."/>
            <person name="Pelletier E."/>
            <person name="Niang G."/>
            <person name="Scheremetjew M."/>
            <person name="Finn R."/>
            <person name="Kale V."/>
            <person name="Holt S."/>
            <person name="Cochrane G."/>
            <person name="Meng A."/>
            <person name="Brown T."/>
            <person name="Cohen L."/>
        </authorList>
    </citation>
    <scope>NUCLEOTIDE SEQUENCE</scope>
    <source>
        <strain evidence="5">UTEXLB2642</strain>
    </source>
</reference>
<gene>
    <name evidence="5" type="ORF">CNEB1095_LOCUS1265</name>
</gene>
<accession>A0A7S0SS94</accession>
<proteinExistence type="inferred from homology"/>
<dbReference type="EMBL" id="HBFD01002006">
    <property type="protein sequence ID" value="CAD8715265.1"/>
    <property type="molecule type" value="Transcribed_RNA"/>
</dbReference>
<dbReference type="Gene3D" id="3.40.50.1820">
    <property type="entry name" value="alpha/beta hydrolase"/>
    <property type="match status" value="1"/>
</dbReference>
<dbReference type="InterPro" id="IPR029058">
    <property type="entry name" value="AB_hydrolase_fold"/>
</dbReference>
<dbReference type="GO" id="GO:0016787">
    <property type="term" value="F:hydrolase activity"/>
    <property type="evidence" value="ECO:0007669"/>
    <property type="project" value="UniProtKB-KW"/>
</dbReference>